<protein>
    <submittedName>
        <fullName evidence="1">Uncharacterized protein</fullName>
    </submittedName>
</protein>
<keyword evidence="2" id="KW-1185">Reference proteome</keyword>
<dbReference type="InParanoid" id="A0A317ZDS6"/>
<organism evidence="1 2">
    <name type="scientific">Coraliomargarita sinensis</name>
    <dbReference type="NCBI Taxonomy" id="2174842"/>
    <lineage>
        <taxon>Bacteria</taxon>
        <taxon>Pseudomonadati</taxon>
        <taxon>Verrucomicrobiota</taxon>
        <taxon>Opitutia</taxon>
        <taxon>Puniceicoccales</taxon>
        <taxon>Coraliomargaritaceae</taxon>
        <taxon>Coraliomargarita</taxon>
    </lineage>
</organism>
<dbReference type="Proteomes" id="UP000247099">
    <property type="component" value="Unassembled WGS sequence"/>
</dbReference>
<reference evidence="1 2" key="1">
    <citation type="submission" date="2018-05" db="EMBL/GenBank/DDBJ databases">
        <title>Coraliomargarita sinensis sp. nov., isolated from a marine solar saltern.</title>
        <authorList>
            <person name="Zhou L.Y."/>
        </authorList>
    </citation>
    <scope>NUCLEOTIDE SEQUENCE [LARGE SCALE GENOMIC DNA]</scope>
    <source>
        <strain evidence="1 2">WN38</strain>
    </source>
</reference>
<gene>
    <name evidence="1" type="ORF">DDZ13_10995</name>
</gene>
<accession>A0A317ZDS6</accession>
<dbReference type="EMBL" id="QHJQ01000008">
    <property type="protein sequence ID" value="PXA03504.1"/>
    <property type="molecule type" value="Genomic_DNA"/>
</dbReference>
<comment type="caution">
    <text evidence="1">The sequence shown here is derived from an EMBL/GenBank/DDBJ whole genome shotgun (WGS) entry which is preliminary data.</text>
</comment>
<name>A0A317ZDS6_9BACT</name>
<evidence type="ECO:0000313" key="2">
    <source>
        <dbReference type="Proteomes" id="UP000247099"/>
    </source>
</evidence>
<proteinExistence type="predicted"/>
<dbReference type="AlphaFoldDB" id="A0A317ZDS6"/>
<evidence type="ECO:0000313" key="1">
    <source>
        <dbReference type="EMBL" id="PXA03504.1"/>
    </source>
</evidence>
<sequence length="66" mass="7331">MDSRLRKRILDAVSEDPEVFGCVGIEYQLRTSGRKTREVFVLGATGEGCTEELKREFPSDEVVGAP</sequence>